<reference evidence="8" key="1">
    <citation type="journal article" date="2014" name="Int. J. Syst. Evol. Microbiol.">
        <title>Complete genome sequence of Corynebacterium casei LMG S-19264T (=DSM 44701T), isolated from a smear-ripened cheese.</title>
        <authorList>
            <consortium name="US DOE Joint Genome Institute (JGI-PGF)"/>
            <person name="Walter F."/>
            <person name="Albersmeier A."/>
            <person name="Kalinowski J."/>
            <person name="Ruckert C."/>
        </authorList>
    </citation>
    <scope>NUCLEOTIDE SEQUENCE</scope>
    <source>
        <strain evidence="8">JCM 3086</strain>
    </source>
</reference>
<dbReference type="InterPro" id="IPR004839">
    <property type="entry name" value="Aminotransferase_I/II_large"/>
</dbReference>
<feature type="compositionally biased region" description="Basic and acidic residues" evidence="6">
    <location>
        <begin position="17"/>
        <end position="28"/>
    </location>
</feature>
<evidence type="ECO:0000256" key="4">
    <source>
        <dbReference type="ARBA" id="ARBA00022679"/>
    </source>
</evidence>
<dbReference type="GO" id="GO:0006520">
    <property type="term" value="P:amino acid metabolic process"/>
    <property type="evidence" value="ECO:0007669"/>
    <property type="project" value="InterPro"/>
</dbReference>
<evidence type="ECO:0000313" key="9">
    <source>
        <dbReference type="Proteomes" id="UP000657574"/>
    </source>
</evidence>
<name>A0A917KY70_9ACTN</name>
<keyword evidence="4" id="KW-0808">Transferase</keyword>
<comment type="caution">
    <text evidence="8">The sequence shown here is derived from an EMBL/GenBank/DDBJ whole genome shotgun (WGS) entry which is preliminary data.</text>
</comment>
<evidence type="ECO:0000256" key="6">
    <source>
        <dbReference type="SAM" id="MobiDB-lite"/>
    </source>
</evidence>
<evidence type="ECO:0000256" key="1">
    <source>
        <dbReference type="ARBA" id="ARBA00001933"/>
    </source>
</evidence>
<evidence type="ECO:0000256" key="2">
    <source>
        <dbReference type="ARBA" id="ARBA00007441"/>
    </source>
</evidence>
<dbReference type="Proteomes" id="UP000657574">
    <property type="component" value="Unassembled WGS sequence"/>
</dbReference>
<comment type="similarity">
    <text evidence="2">Belongs to the class-I pyridoxal-phosphate-dependent aminotransferase family.</text>
</comment>
<reference evidence="8" key="2">
    <citation type="submission" date="2020-09" db="EMBL/GenBank/DDBJ databases">
        <authorList>
            <person name="Sun Q."/>
            <person name="Ohkuma M."/>
        </authorList>
    </citation>
    <scope>NUCLEOTIDE SEQUENCE</scope>
    <source>
        <strain evidence="8">JCM 3086</strain>
    </source>
</reference>
<evidence type="ECO:0000256" key="5">
    <source>
        <dbReference type="ARBA" id="ARBA00022898"/>
    </source>
</evidence>
<keyword evidence="8" id="KW-0031">Aminopeptidase</keyword>
<evidence type="ECO:0000313" key="8">
    <source>
        <dbReference type="EMBL" id="GGJ32908.1"/>
    </source>
</evidence>
<sequence>MARAPGTRHGITDCVEADMRRTDPEGHGPVRYGPSLPGDGLPVLPELADVLTAAAYRTAAQPIGGGPGVLDAACGYWSRRGLPTEASHVAAGPGAPSLLLALTAALGGDVLVPRPCAAWWAPYARLLGRPVFHVPTPAESGGVPDPYALLETVRRVRAEGGDPRLLVLSVADDPTATVAPPEALHETVEAAQGEGLHLVSDETWRDTLHAPHDTVLLSPAEMLSDRVTVVTDLAGALLPPGWPAAVARFPQGAEGEGLHARVLDVLTAMGATVAGPVAAAAGYALDEPRPVTVRRDSAVRLHARVAAAVHAAVVAAGALSRPPQAGRHLYVDLDELRSALGAHGVGDAQELEDFLTARLGMPAPGGHRFGDDLGALRVRLSTGPLLGGTDEERTECLTSPSPLELPHVQRALISLRSVLDDLRDDAQRWEPPR</sequence>
<keyword evidence="5" id="KW-0663">Pyridoxal phosphate</keyword>
<dbReference type="Gene3D" id="3.40.640.10">
    <property type="entry name" value="Type I PLP-dependent aspartate aminotransferase-like (Major domain)"/>
    <property type="match status" value="1"/>
</dbReference>
<dbReference type="GO" id="GO:0004177">
    <property type="term" value="F:aminopeptidase activity"/>
    <property type="evidence" value="ECO:0007669"/>
    <property type="project" value="UniProtKB-KW"/>
</dbReference>
<keyword evidence="9" id="KW-1185">Reference proteome</keyword>
<protein>
    <submittedName>
        <fullName evidence="8">Aminopeptidase</fullName>
    </submittedName>
</protein>
<feature type="region of interest" description="Disordered" evidence="6">
    <location>
        <begin position="1"/>
        <end position="28"/>
    </location>
</feature>
<feature type="domain" description="Aminotransferase class I/classII large" evidence="7">
    <location>
        <begin position="61"/>
        <end position="336"/>
    </location>
</feature>
<dbReference type="PANTHER" id="PTHR46383">
    <property type="entry name" value="ASPARTATE AMINOTRANSFERASE"/>
    <property type="match status" value="1"/>
</dbReference>
<keyword evidence="8" id="KW-0645">Protease</keyword>
<dbReference type="InterPro" id="IPR015421">
    <property type="entry name" value="PyrdxlP-dep_Trfase_major"/>
</dbReference>
<evidence type="ECO:0000256" key="3">
    <source>
        <dbReference type="ARBA" id="ARBA00022576"/>
    </source>
</evidence>
<proteinExistence type="inferred from homology"/>
<keyword evidence="3" id="KW-0032">Aminotransferase</keyword>
<comment type="cofactor">
    <cofactor evidence="1">
        <name>pyridoxal 5'-phosphate</name>
        <dbReference type="ChEBI" id="CHEBI:597326"/>
    </cofactor>
</comment>
<dbReference type="PANTHER" id="PTHR46383:SF1">
    <property type="entry name" value="ASPARTATE AMINOTRANSFERASE"/>
    <property type="match status" value="1"/>
</dbReference>
<gene>
    <name evidence="8" type="ORF">GCM10010121_050120</name>
</gene>
<dbReference type="AlphaFoldDB" id="A0A917KY70"/>
<accession>A0A917KY70</accession>
<organism evidence="8 9">
    <name type="scientific">Streptomyces brasiliensis</name>
    <dbReference type="NCBI Taxonomy" id="1954"/>
    <lineage>
        <taxon>Bacteria</taxon>
        <taxon>Bacillati</taxon>
        <taxon>Actinomycetota</taxon>
        <taxon>Actinomycetes</taxon>
        <taxon>Kitasatosporales</taxon>
        <taxon>Streptomycetaceae</taxon>
        <taxon>Streptomyces</taxon>
    </lineage>
</organism>
<dbReference type="InterPro" id="IPR015424">
    <property type="entry name" value="PyrdxlP-dep_Trfase"/>
</dbReference>
<evidence type="ECO:0000259" key="7">
    <source>
        <dbReference type="Pfam" id="PF00155"/>
    </source>
</evidence>
<dbReference type="EMBL" id="BMQA01000017">
    <property type="protein sequence ID" value="GGJ32908.1"/>
    <property type="molecule type" value="Genomic_DNA"/>
</dbReference>
<dbReference type="InterPro" id="IPR050596">
    <property type="entry name" value="AspAT/PAT-like"/>
</dbReference>
<dbReference type="GO" id="GO:0030170">
    <property type="term" value="F:pyridoxal phosphate binding"/>
    <property type="evidence" value="ECO:0007669"/>
    <property type="project" value="InterPro"/>
</dbReference>
<dbReference type="SUPFAM" id="SSF53383">
    <property type="entry name" value="PLP-dependent transferases"/>
    <property type="match status" value="1"/>
</dbReference>
<keyword evidence="8" id="KW-0378">Hydrolase</keyword>
<dbReference type="Pfam" id="PF00155">
    <property type="entry name" value="Aminotran_1_2"/>
    <property type="match status" value="1"/>
</dbReference>
<dbReference type="GO" id="GO:0008483">
    <property type="term" value="F:transaminase activity"/>
    <property type="evidence" value="ECO:0007669"/>
    <property type="project" value="UniProtKB-KW"/>
</dbReference>